<evidence type="ECO:0000313" key="2">
    <source>
        <dbReference type="EMBL" id="GAA0165764.1"/>
    </source>
</evidence>
<keyword evidence="3" id="KW-1185">Reference proteome</keyword>
<name>A0AAV3QNZ1_LITER</name>
<keyword evidence="1" id="KW-0732">Signal</keyword>
<dbReference type="EMBL" id="BAABME010038103">
    <property type="protein sequence ID" value="GAA0165764.1"/>
    <property type="molecule type" value="Genomic_DNA"/>
</dbReference>
<dbReference type="Gene3D" id="2.30.240.10">
    <property type="entry name" value="At5g01610-like"/>
    <property type="match status" value="1"/>
</dbReference>
<gene>
    <name evidence="2" type="ORF">LIER_43730</name>
</gene>
<feature type="signal peptide" evidence="1">
    <location>
        <begin position="1"/>
        <end position="26"/>
    </location>
</feature>
<accession>A0AAV3QNZ1</accession>
<protein>
    <submittedName>
        <fullName evidence="2">Uncharacterized protein</fullName>
    </submittedName>
</protein>
<evidence type="ECO:0000313" key="3">
    <source>
        <dbReference type="Proteomes" id="UP001454036"/>
    </source>
</evidence>
<reference evidence="2 3" key="1">
    <citation type="submission" date="2024-01" db="EMBL/GenBank/DDBJ databases">
        <title>The complete chloroplast genome sequence of Lithospermum erythrorhizon: insights into the phylogenetic relationship among Boraginaceae species and the maternal lineages of purple gromwells.</title>
        <authorList>
            <person name="Okada T."/>
            <person name="Watanabe K."/>
        </authorList>
    </citation>
    <scope>NUCLEOTIDE SEQUENCE [LARGE SCALE GENOMIC DNA]</scope>
</reference>
<dbReference type="Proteomes" id="UP001454036">
    <property type="component" value="Unassembled WGS sequence"/>
</dbReference>
<dbReference type="AlphaFoldDB" id="A0AAV3QNZ1"/>
<sequence length="174" mass="19195">MSSSFPSIPIIFITLTLLSTPTPTTPTPTPTPTSSVYDVLLSYDFPIGLLPEGVQRYELDPTTGSFAVYLENDCSYTIEGYQLKFKSKITGTISKDELKNLNGIQVKILFFWLSIVEVAKNGDELELSVGIASANFPIDNFYVCPQCGCGFDCVNKNMGKIRFKNVVSSYLFAN</sequence>
<dbReference type="InterPro" id="IPR036758">
    <property type="entry name" value="At5g01610-like"/>
</dbReference>
<dbReference type="SUPFAM" id="SSF141562">
    <property type="entry name" value="At5g01610-like"/>
    <property type="match status" value="1"/>
</dbReference>
<dbReference type="Pfam" id="PF04398">
    <property type="entry name" value="DUF538"/>
    <property type="match status" value="1"/>
</dbReference>
<proteinExistence type="predicted"/>
<organism evidence="2 3">
    <name type="scientific">Lithospermum erythrorhizon</name>
    <name type="common">Purple gromwell</name>
    <name type="synonym">Lithospermum officinale var. erythrorhizon</name>
    <dbReference type="NCBI Taxonomy" id="34254"/>
    <lineage>
        <taxon>Eukaryota</taxon>
        <taxon>Viridiplantae</taxon>
        <taxon>Streptophyta</taxon>
        <taxon>Embryophyta</taxon>
        <taxon>Tracheophyta</taxon>
        <taxon>Spermatophyta</taxon>
        <taxon>Magnoliopsida</taxon>
        <taxon>eudicotyledons</taxon>
        <taxon>Gunneridae</taxon>
        <taxon>Pentapetalae</taxon>
        <taxon>asterids</taxon>
        <taxon>lamiids</taxon>
        <taxon>Boraginales</taxon>
        <taxon>Boraginaceae</taxon>
        <taxon>Boraginoideae</taxon>
        <taxon>Lithospermeae</taxon>
        <taxon>Lithospermum</taxon>
    </lineage>
</organism>
<evidence type="ECO:0000256" key="1">
    <source>
        <dbReference type="SAM" id="SignalP"/>
    </source>
</evidence>
<feature type="chain" id="PRO_5044011011" evidence="1">
    <location>
        <begin position="27"/>
        <end position="174"/>
    </location>
</feature>
<comment type="caution">
    <text evidence="2">The sequence shown here is derived from an EMBL/GenBank/DDBJ whole genome shotgun (WGS) entry which is preliminary data.</text>
</comment>
<dbReference type="PANTHER" id="PTHR31676">
    <property type="entry name" value="T31J12.3 PROTEIN-RELATED"/>
    <property type="match status" value="1"/>
</dbReference>
<dbReference type="PANTHER" id="PTHR31676:SF76">
    <property type="entry name" value="OS05G0362300 PROTEIN"/>
    <property type="match status" value="1"/>
</dbReference>
<dbReference type="InterPro" id="IPR007493">
    <property type="entry name" value="DUF538"/>
</dbReference>